<accession>A0A834HFT1</accession>
<name>A0A834HFT1_RHOSS</name>
<dbReference type="PANTHER" id="PTHR34427">
    <property type="entry name" value="DUF4283 DOMAIN PROTEIN"/>
    <property type="match status" value="1"/>
</dbReference>
<evidence type="ECO:0008006" key="4">
    <source>
        <dbReference type="Google" id="ProtNLM"/>
    </source>
</evidence>
<proteinExistence type="predicted"/>
<evidence type="ECO:0000313" key="3">
    <source>
        <dbReference type="Proteomes" id="UP000626092"/>
    </source>
</evidence>
<feature type="region of interest" description="Disordered" evidence="1">
    <location>
        <begin position="30"/>
        <end position="65"/>
    </location>
</feature>
<feature type="compositionally biased region" description="Basic and acidic residues" evidence="1">
    <location>
        <begin position="53"/>
        <end position="65"/>
    </location>
</feature>
<evidence type="ECO:0000313" key="2">
    <source>
        <dbReference type="EMBL" id="KAF7151536.1"/>
    </source>
</evidence>
<comment type="caution">
    <text evidence="2">The sequence shown here is derived from an EMBL/GenBank/DDBJ whole genome shotgun (WGS) entry which is preliminary data.</text>
</comment>
<organism evidence="2 3">
    <name type="scientific">Rhododendron simsii</name>
    <name type="common">Sims's rhododendron</name>
    <dbReference type="NCBI Taxonomy" id="118357"/>
    <lineage>
        <taxon>Eukaryota</taxon>
        <taxon>Viridiplantae</taxon>
        <taxon>Streptophyta</taxon>
        <taxon>Embryophyta</taxon>
        <taxon>Tracheophyta</taxon>
        <taxon>Spermatophyta</taxon>
        <taxon>Magnoliopsida</taxon>
        <taxon>eudicotyledons</taxon>
        <taxon>Gunneridae</taxon>
        <taxon>Pentapetalae</taxon>
        <taxon>asterids</taxon>
        <taxon>Ericales</taxon>
        <taxon>Ericaceae</taxon>
        <taxon>Ericoideae</taxon>
        <taxon>Rhodoreae</taxon>
        <taxon>Rhododendron</taxon>
    </lineage>
</organism>
<keyword evidence="3" id="KW-1185">Reference proteome</keyword>
<dbReference type="AlphaFoldDB" id="A0A834HFT1"/>
<dbReference type="EMBL" id="WJXA01000002">
    <property type="protein sequence ID" value="KAF7151536.1"/>
    <property type="molecule type" value="Genomic_DNA"/>
</dbReference>
<dbReference type="Proteomes" id="UP000626092">
    <property type="component" value="Unassembled WGS sequence"/>
</dbReference>
<reference evidence="2" key="1">
    <citation type="submission" date="2019-11" db="EMBL/GenBank/DDBJ databases">
        <authorList>
            <person name="Liu Y."/>
            <person name="Hou J."/>
            <person name="Li T.-Q."/>
            <person name="Guan C.-H."/>
            <person name="Wu X."/>
            <person name="Wu H.-Z."/>
            <person name="Ling F."/>
            <person name="Zhang R."/>
            <person name="Shi X.-G."/>
            <person name="Ren J.-P."/>
            <person name="Chen E.-F."/>
            <person name="Sun J.-M."/>
        </authorList>
    </citation>
    <scope>NUCLEOTIDE SEQUENCE</scope>
    <source>
        <strain evidence="2">Adult_tree_wgs_1</strain>
        <tissue evidence="2">Leaves</tissue>
    </source>
</reference>
<evidence type="ECO:0000256" key="1">
    <source>
        <dbReference type="SAM" id="MobiDB-lite"/>
    </source>
</evidence>
<gene>
    <name evidence="2" type="ORF">RHSIM_Rhsim02G0177400</name>
</gene>
<dbReference type="OrthoDB" id="1744977at2759"/>
<protein>
    <recommendedName>
        <fullName evidence="4">DUF4283 domain-containing protein</fullName>
    </recommendedName>
</protein>
<sequence length="261" mass="29236">MRPQENHDVEGSSKIRTRFGSVAREIKAKKPRLDVEESEQKCTRSGSVAQGIKAKDPCSRKPRDDNKEEINVLKVRFQMQIAGQRGPLTGKVHLCIMVIILVIFCFLEPIAGQPAQGAHANCPYTRHQGVLDSLPVVTYPTDARVRSRNTECSICLGQFAEGDNVSVLPVSWDNQKIPPPRCVWISCYGIPLNAWCSSTFIEIGKFWGDVIKLDELTEKSIAFDKGRMLIIMDYLDCINELVHIKINGVIFPVKVIEDPMA</sequence>
<dbReference type="PANTHER" id="PTHR34427:SF5">
    <property type="entry name" value="DUF4283 DOMAIN-CONTAINING PROTEIN"/>
    <property type="match status" value="1"/>
</dbReference>
<feature type="compositionally biased region" description="Basic and acidic residues" evidence="1">
    <location>
        <begin position="30"/>
        <end position="42"/>
    </location>
</feature>